<organism evidence="1 2">
    <name type="scientific">Leptonema illini</name>
    <dbReference type="NCBI Taxonomy" id="183"/>
    <lineage>
        <taxon>Bacteria</taxon>
        <taxon>Pseudomonadati</taxon>
        <taxon>Spirochaetota</taxon>
        <taxon>Spirochaetia</taxon>
        <taxon>Leptospirales</taxon>
        <taxon>Leptospiraceae</taxon>
        <taxon>Leptonema</taxon>
    </lineage>
</organism>
<dbReference type="AlphaFoldDB" id="A0A833H2X2"/>
<accession>A0A833H2X2</accession>
<name>A0A833H2X2_9LEPT</name>
<dbReference type="EMBL" id="WBUI01000005">
    <property type="protein sequence ID" value="KAB2933573.1"/>
    <property type="molecule type" value="Genomic_DNA"/>
</dbReference>
<proteinExistence type="predicted"/>
<gene>
    <name evidence="1" type="ORF">F9K24_06925</name>
</gene>
<sequence>MFRRPAVPLTALFVLLTNCVSFYEIKPQKDPSLSMAIFEINVPHTLQLIKLQQKNGMVFESTFKAEYEDSVLDNFAVVENIPAGSYHISYIFSRNSGTSTTMGNTVYTSWSEFIVSIDDPGKNYFEVPAGQIVYFGRLLLIPEEKKETALAEVAKQLKTTPMAIQQAIVGSMNLRGKKGTMPVIVLRTDHPAIVGEKGALASERLVLQMIVLKARHEERHPNEIAEWRALANKRIAEITEKIGP</sequence>
<comment type="caution">
    <text evidence="1">The sequence shown here is derived from an EMBL/GenBank/DDBJ whole genome shotgun (WGS) entry which is preliminary data.</text>
</comment>
<evidence type="ECO:0000313" key="1">
    <source>
        <dbReference type="EMBL" id="KAB2933573.1"/>
    </source>
</evidence>
<protein>
    <submittedName>
        <fullName evidence="1">Uncharacterized protein</fullName>
    </submittedName>
</protein>
<reference evidence="1 2" key="1">
    <citation type="submission" date="2019-10" db="EMBL/GenBank/DDBJ databases">
        <title>Extracellular Electron Transfer in a Candidatus Methanoperedens spp. Enrichment Culture.</title>
        <authorList>
            <person name="Berger S."/>
            <person name="Rangel Shaw D."/>
            <person name="Berben T."/>
            <person name="In 'T Zandt M."/>
            <person name="Frank J."/>
            <person name="Reimann J."/>
            <person name="Jetten M.S.M."/>
            <person name="Welte C.U."/>
        </authorList>
    </citation>
    <scope>NUCLEOTIDE SEQUENCE [LARGE SCALE GENOMIC DNA]</scope>
    <source>
        <strain evidence="1">SB12</strain>
    </source>
</reference>
<dbReference type="Proteomes" id="UP000460298">
    <property type="component" value="Unassembled WGS sequence"/>
</dbReference>
<evidence type="ECO:0000313" key="2">
    <source>
        <dbReference type="Proteomes" id="UP000460298"/>
    </source>
</evidence>